<dbReference type="InterPro" id="IPR005269">
    <property type="entry name" value="LOG"/>
</dbReference>
<name>A0A6U2D5V3_HEMAN</name>
<keyword evidence="1" id="KW-1133">Transmembrane helix</keyword>
<dbReference type="PANTHER" id="PTHR31223:SF70">
    <property type="entry name" value="LOG FAMILY PROTEIN YJL055W"/>
    <property type="match status" value="1"/>
</dbReference>
<dbReference type="NCBIfam" id="TIGR00730">
    <property type="entry name" value="Rossman fold protein, TIGR00730 family"/>
    <property type="match status" value="1"/>
</dbReference>
<dbReference type="Gene3D" id="3.40.50.450">
    <property type="match status" value="1"/>
</dbReference>
<dbReference type="EMBL" id="HBFK01013783">
    <property type="protein sequence ID" value="CAD8741813.1"/>
    <property type="molecule type" value="Transcribed_RNA"/>
</dbReference>
<gene>
    <name evidence="2" type="ORF">HAND1043_LOCUS8306</name>
</gene>
<reference evidence="2" key="1">
    <citation type="submission" date="2021-01" db="EMBL/GenBank/DDBJ databases">
        <authorList>
            <person name="Corre E."/>
            <person name="Pelletier E."/>
            <person name="Niang G."/>
            <person name="Scheremetjew M."/>
            <person name="Finn R."/>
            <person name="Kale V."/>
            <person name="Holt S."/>
            <person name="Cochrane G."/>
            <person name="Meng A."/>
            <person name="Brown T."/>
            <person name="Cohen L."/>
        </authorList>
    </citation>
    <scope>NUCLEOTIDE SEQUENCE</scope>
    <source>
        <strain evidence="2">CCMP441</strain>
    </source>
</reference>
<dbReference type="GO" id="GO:0016799">
    <property type="term" value="F:hydrolase activity, hydrolyzing N-glycosyl compounds"/>
    <property type="evidence" value="ECO:0007669"/>
    <property type="project" value="TreeGrafter"/>
</dbReference>
<keyword evidence="1" id="KW-0812">Transmembrane</keyword>
<evidence type="ECO:0008006" key="3">
    <source>
        <dbReference type="Google" id="ProtNLM"/>
    </source>
</evidence>
<dbReference type="GO" id="GO:0009691">
    <property type="term" value="P:cytokinin biosynthetic process"/>
    <property type="evidence" value="ECO:0007669"/>
    <property type="project" value="InterPro"/>
</dbReference>
<keyword evidence="1" id="KW-0472">Membrane</keyword>
<accession>A0A6U2D5V3</accession>
<dbReference type="GO" id="GO:0005829">
    <property type="term" value="C:cytosol"/>
    <property type="evidence" value="ECO:0007669"/>
    <property type="project" value="TreeGrafter"/>
</dbReference>
<dbReference type="PANTHER" id="PTHR31223">
    <property type="entry name" value="LOG FAMILY PROTEIN YJL055W"/>
    <property type="match status" value="1"/>
</dbReference>
<evidence type="ECO:0000256" key="1">
    <source>
        <dbReference type="SAM" id="Phobius"/>
    </source>
</evidence>
<dbReference type="AlphaFoldDB" id="A0A6U2D5V3"/>
<evidence type="ECO:0000313" key="2">
    <source>
        <dbReference type="EMBL" id="CAD8741813.1"/>
    </source>
</evidence>
<proteinExistence type="predicted"/>
<protein>
    <recommendedName>
        <fullName evidence="3">Cytokinin riboside 5'-monophosphate phosphoribohydrolase</fullName>
    </recommendedName>
</protein>
<dbReference type="SUPFAM" id="SSF102405">
    <property type="entry name" value="MCP/YpsA-like"/>
    <property type="match status" value="1"/>
</dbReference>
<dbReference type="InterPro" id="IPR031100">
    <property type="entry name" value="LOG_fam"/>
</dbReference>
<dbReference type="Pfam" id="PF03641">
    <property type="entry name" value="Lysine_decarbox"/>
    <property type="match status" value="1"/>
</dbReference>
<feature type="transmembrane region" description="Helical" evidence="1">
    <location>
        <begin position="213"/>
        <end position="232"/>
    </location>
</feature>
<sequence length="235" mass="25352">MRVCVYGSSSPNTPKAYMDQAYKLGQLLAERGHVCVNGGGKTGCMGGCNEGCRDAKGKIVCVIHETFLVDKEEFQGADEMVVARGDSLAERKRLLMEGCDCIIALPGGAGTWDELWEAVCQVGLGFMRGVPLICVSVDGYYQPFHDMVKRGQQDMLVYKGMDDFLLFEKDAESALNSAESWHAQGKSKAARKLTARGKGDAWKYDRYKGAKSGFAAGVCVGVAAAAVALVLMRGR</sequence>
<organism evidence="2">
    <name type="scientific">Hemiselmis andersenii</name>
    <name type="common">Cryptophyte alga</name>
    <dbReference type="NCBI Taxonomy" id="464988"/>
    <lineage>
        <taxon>Eukaryota</taxon>
        <taxon>Cryptophyceae</taxon>
        <taxon>Cryptomonadales</taxon>
        <taxon>Hemiselmidaceae</taxon>
        <taxon>Hemiselmis</taxon>
    </lineage>
</organism>